<comment type="caution">
    <text evidence="6">The sequence shown here is derived from an EMBL/GenBank/DDBJ whole genome shotgun (WGS) entry which is preliminary data.</text>
</comment>
<organism evidence="6">
    <name type="scientific">marine sediment metagenome</name>
    <dbReference type="NCBI Taxonomy" id="412755"/>
    <lineage>
        <taxon>unclassified sequences</taxon>
        <taxon>metagenomes</taxon>
        <taxon>ecological metagenomes</taxon>
    </lineage>
</organism>
<name>X1V7U9_9ZZZZ</name>
<evidence type="ECO:0000256" key="4">
    <source>
        <dbReference type="ARBA" id="ARBA00023004"/>
    </source>
</evidence>
<protein>
    <recommendedName>
        <fullName evidence="7">FAD/NAD(P)-binding domain-containing protein</fullName>
    </recommendedName>
</protein>
<evidence type="ECO:0000256" key="5">
    <source>
        <dbReference type="ARBA" id="ARBA00023014"/>
    </source>
</evidence>
<dbReference type="GO" id="GO:0016491">
    <property type="term" value="F:oxidoreductase activity"/>
    <property type="evidence" value="ECO:0007669"/>
    <property type="project" value="UniProtKB-KW"/>
</dbReference>
<evidence type="ECO:0000256" key="1">
    <source>
        <dbReference type="ARBA" id="ARBA00022485"/>
    </source>
</evidence>
<dbReference type="AlphaFoldDB" id="X1V7U9"/>
<dbReference type="SUPFAM" id="SSF51971">
    <property type="entry name" value="Nucleotide-binding domain"/>
    <property type="match status" value="1"/>
</dbReference>
<dbReference type="InterPro" id="IPR036188">
    <property type="entry name" value="FAD/NAD-bd_sf"/>
</dbReference>
<dbReference type="Gene3D" id="3.50.50.60">
    <property type="entry name" value="FAD/NAD(P)-binding domain"/>
    <property type="match status" value="1"/>
</dbReference>
<feature type="non-terminal residue" evidence="6">
    <location>
        <position position="1"/>
    </location>
</feature>
<dbReference type="GO" id="GO:0046872">
    <property type="term" value="F:metal ion binding"/>
    <property type="evidence" value="ECO:0007669"/>
    <property type="project" value="UniProtKB-KW"/>
</dbReference>
<evidence type="ECO:0000256" key="3">
    <source>
        <dbReference type="ARBA" id="ARBA00023002"/>
    </source>
</evidence>
<evidence type="ECO:0008006" key="7">
    <source>
        <dbReference type="Google" id="ProtNLM"/>
    </source>
</evidence>
<dbReference type="InterPro" id="IPR039650">
    <property type="entry name" value="HdrA-like"/>
</dbReference>
<dbReference type="PANTHER" id="PTHR43498">
    <property type="entry name" value="FERREDOXIN:COB-COM HETERODISULFIDE REDUCTASE SUBUNIT A"/>
    <property type="match status" value="1"/>
</dbReference>
<evidence type="ECO:0000313" key="6">
    <source>
        <dbReference type="EMBL" id="GAJ08691.1"/>
    </source>
</evidence>
<reference evidence="6" key="1">
    <citation type="journal article" date="2014" name="Front. Microbiol.">
        <title>High frequency of phylogenetically diverse reductive dehalogenase-homologous genes in deep subseafloor sedimentary metagenomes.</title>
        <authorList>
            <person name="Kawai M."/>
            <person name="Futagami T."/>
            <person name="Toyoda A."/>
            <person name="Takaki Y."/>
            <person name="Nishi S."/>
            <person name="Hori S."/>
            <person name="Arai W."/>
            <person name="Tsubouchi T."/>
            <person name="Morono Y."/>
            <person name="Uchiyama I."/>
            <person name="Ito T."/>
            <person name="Fujiyama A."/>
            <person name="Inagaki F."/>
            <person name="Takami H."/>
        </authorList>
    </citation>
    <scope>NUCLEOTIDE SEQUENCE</scope>
    <source>
        <strain evidence="6">Expedition CK06-06</strain>
    </source>
</reference>
<dbReference type="PANTHER" id="PTHR43498:SF1">
    <property type="entry name" value="COB--COM HETERODISULFIDE REDUCTASE IRON-SULFUR SUBUNIT A"/>
    <property type="match status" value="1"/>
</dbReference>
<keyword evidence="1" id="KW-0004">4Fe-4S</keyword>
<accession>X1V7U9</accession>
<keyword evidence="3" id="KW-0560">Oxidoreductase</keyword>
<gene>
    <name evidence="6" type="ORF">S12H4_45376</name>
</gene>
<proteinExistence type="predicted"/>
<keyword evidence="5" id="KW-0411">Iron-sulfur</keyword>
<dbReference type="GO" id="GO:0051539">
    <property type="term" value="F:4 iron, 4 sulfur cluster binding"/>
    <property type="evidence" value="ECO:0007669"/>
    <property type="project" value="UniProtKB-KW"/>
</dbReference>
<evidence type="ECO:0000256" key="2">
    <source>
        <dbReference type="ARBA" id="ARBA00022723"/>
    </source>
</evidence>
<sequence length="255" mass="28940">ARQGFEVYLVEKDEELGGNLRNLHYTLEGVEVQPFLQKLISEVENEENIKVFRGHELKSFAGYVGNFRSTLVKVDSQDATPIELEHGIIVVATGGKSLKPAEYRYGESKKIVTQQELEDMIAANTLPKDVKQVAMIQCVGARNEERPYCSRICCGEALKNALKLKELNENTDVTVFYRDMRAYGFKEDYYLQAREKGVLFIRYEPERKPEVDLKGEDLSLTFYDSTIAMEGEINPDLLVLSTPVISEGNQELSQL</sequence>
<feature type="non-terminal residue" evidence="6">
    <location>
        <position position="255"/>
    </location>
</feature>
<keyword evidence="2" id="KW-0479">Metal-binding</keyword>
<dbReference type="EMBL" id="BARW01028053">
    <property type="protein sequence ID" value="GAJ08691.1"/>
    <property type="molecule type" value="Genomic_DNA"/>
</dbReference>
<keyword evidence="4" id="KW-0408">Iron</keyword>